<evidence type="ECO:0000313" key="2">
    <source>
        <dbReference type="Ensembl" id="ENSXCOP00000026123.1"/>
    </source>
</evidence>
<evidence type="ECO:0000313" key="3">
    <source>
        <dbReference type="Proteomes" id="UP000261380"/>
    </source>
</evidence>
<name>A0A3B5MQR7_9TELE</name>
<proteinExistence type="predicted"/>
<organism evidence="2 3">
    <name type="scientific">Xiphophorus couchianus</name>
    <name type="common">Monterrey platyfish</name>
    <dbReference type="NCBI Taxonomy" id="32473"/>
    <lineage>
        <taxon>Eukaryota</taxon>
        <taxon>Metazoa</taxon>
        <taxon>Chordata</taxon>
        <taxon>Craniata</taxon>
        <taxon>Vertebrata</taxon>
        <taxon>Euteleostomi</taxon>
        <taxon>Actinopterygii</taxon>
        <taxon>Neopterygii</taxon>
        <taxon>Teleostei</taxon>
        <taxon>Neoteleostei</taxon>
        <taxon>Acanthomorphata</taxon>
        <taxon>Ovalentaria</taxon>
        <taxon>Atherinomorphae</taxon>
        <taxon>Cyprinodontiformes</taxon>
        <taxon>Poeciliidae</taxon>
        <taxon>Poeciliinae</taxon>
        <taxon>Xiphophorus</taxon>
    </lineage>
</organism>
<dbReference type="Ensembl" id="ENSXCOT00000026437.1">
    <property type="protein sequence ID" value="ENSXCOP00000026123.1"/>
    <property type="gene ID" value="ENSXCOG00000019511.1"/>
</dbReference>
<evidence type="ECO:0000256" key="1">
    <source>
        <dbReference type="SAM" id="SignalP"/>
    </source>
</evidence>
<dbReference type="SUPFAM" id="SSF81271">
    <property type="entry name" value="TGS-like"/>
    <property type="match status" value="1"/>
</dbReference>
<feature type="signal peptide" evidence="1">
    <location>
        <begin position="1"/>
        <end position="23"/>
    </location>
</feature>
<keyword evidence="3" id="KW-1185">Reference proteome</keyword>
<reference evidence="2" key="2">
    <citation type="submission" date="2025-09" db="UniProtKB">
        <authorList>
            <consortium name="Ensembl"/>
        </authorList>
    </citation>
    <scope>IDENTIFICATION</scope>
</reference>
<feature type="chain" id="PRO_5017296128" description="TGS domain-containing protein" evidence="1">
    <location>
        <begin position="24"/>
        <end position="116"/>
    </location>
</feature>
<dbReference type="Gene3D" id="3.10.20.30">
    <property type="match status" value="1"/>
</dbReference>
<dbReference type="InterPro" id="IPR012675">
    <property type="entry name" value="Beta-grasp_dom_sf"/>
</dbReference>
<dbReference type="InterPro" id="IPR012676">
    <property type="entry name" value="TGS-like"/>
</dbReference>
<dbReference type="CDD" id="cd01667">
    <property type="entry name" value="TGS_ThrRS"/>
    <property type="match status" value="1"/>
</dbReference>
<sequence length="116" mass="13225">MCLLTLFNISIFSLQFQLSPALSERLRVFESLREQRNKNRRQSVRESPLSVRLTNGQTVKGTAGVTTPHYVVLHDFLVCKVNGELWELGRPLEADCELQLLGFDSAEGRRVCPTEY</sequence>
<dbReference type="STRING" id="32473.ENSXCOP00000026123"/>
<keyword evidence="1" id="KW-0732">Signal</keyword>
<protein>
    <recommendedName>
        <fullName evidence="4">TGS domain-containing protein</fullName>
    </recommendedName>
</protein>
<reference evidence="2" key="1">
    <citation type="submission" date="2025-08" db="UniProtKB">
        <authorList>
            <consortium name="Ensembl"/>
        </authorList>
    </citation>
    <scope>IDENTIFICATION</scope>
</reference>
<dbReference type="AlphaFoldDB" id="A0A3B5MQR7"/>
<evidence type="ECO:0008006" key="4">
    <source>
        <dbReference type="Google" id="ProtNLM"/>
    </source>
</evidence>
<accession>A0A3B5MQR7</accession>
<dbReference type="GeneTree" id="ENSGT00940000159348"/>
<dbReference type="Proteomes" id="UP000261380">
    <property type="component" value="Unplaced"/>
</dbReference>